<feature type="domain" description="Toprim" evidence="1">
    <location>
        <begin position="27"/>
        <end position="115"/>
    </location>
</feature>
<dbReference type="GO" id="GO:0016740">
    <property type="term" value="F:transferase activity"/>
    <property type="evidence" value="ECO:0007669"/>
    <property type="project" value="UniProtKB-KW"/>
</dbReference>
<proteinExistence type="predicted"/>
<dbReference type="InterPro" id="IPR006171">
    <property type="entry name" value="TOPRIM_dom"/>
</dbReference>
<evidence type="ECO:0000313" key="2">
    <source>
        <dbReference type="EMBL" id="TVP40644.1"/>
    </source>
</evidence>
<dbReference type="PANTHER" id="PTHR39964:SF2">
    <property type="entry name" value="UPF0292 PROTEIN MJ1624"/>
    <property type="match status" value="1"/>
</dbReference>
<keyword evidence="3" id="KW-1185">Reference proteome</keyword>
<dbReference type="EMBL" id="VOAH01000006">
    <property type="protein sequence ID" value="TVP40644.1"/>
    <property type="molecule type" value="Genomic_DNA"/>
</dbReference>
<gene>
    <name evidence="2" type="ORF">NARC_60031</name>
</gene>
<sequence>MDKTHRLEKIRELREFINQINNESTKDSLILVEGKRDLEALSYLGCAGNIRIYHNYKNIIDLVDDFRTKYKKLILLLDLDHSGERMTSKISHLLNQRYIDNYYRNKIIKITQGKIRTVEELKSFYNSMLDN</sequence>
<dbReference type="OrthoDB" id="56459at2157"/>
<dbReference type="RefSeq" id="WP_144730049.1">
    <property type="nucleotide sequence ID" value="NZ_ML675582.1"/>
</dbReference>
<dbReference type="Proteomes" id="UP000315289">
    <property type="component" value="Unassembled WGS sequence"/>
</dbReference>
<dbReference type="Gene3D" id="3.40.1360.10">
    <property type="match status" value="1"/>
</dbReference>
<dbReference type="PROSITE" id="PS50880">
    <property type="entry name" value="TOPRIM"/>
    <property type="match status" value="1"/>
</dbReference>
<evidence type="ECO:0000259" key="1">
    <source>
        <dbReference type="PROSITE" id="PS50880"/>
    </source>
</evidence>
<keyword evidence="2" id="KW-0808">Transferase</keyword>
<dbReference type="Pfam" id="PF01751">
    <property type="entry name" value="Toprim"/>
    <property type="match status" value="1"/>
</dbReference>
<evidence type="ECO:0000313" key="3">
    <source>
        <dbReference type="Proteomes" id="UP000315289"/>
    </source>
</evidence>
<dbReference type="PANTHER" id="PTHR39964">
    <property type="entry name" value="UPF0292 PROTEIN TK1411"/>
    <property type="match status" value="1"/>
</dbReference>
<dbReference type="SUPFAM" id="SSF110455">
    <property type="entry name" value="Toprim domain"/>
    <property type="match status" value="1"/>
</dbReference>
<reference evidence="2 3" key="1">
    <citation type="journal article" date="2019" name="Front. Microbiol.">
        <title>Ammonia Oxidation by the Arctic Terrestrial Thaumarchaeote Candidatus Nitrosocosmicus arcticus Is Stimulated by Increasing Temperatures.</title>
        <authorList>
            <person name="Alves R.J.E."/>
            <person name="Kerou M."/>
            <person name="Zappe A."/>
            <person name="Bittner R."/>
            <person name="Abby S.S."/>
            <person name="Schmidt H.A."/>
            <person name="Pfeifer K."/>
            <person name="Schleper C."/>
        </authorList>
    </citation>
    <scope>NUCLEOTIDE SEQUENCE [LARGE SCALE GENOMIC DNA]</scope>
    <source>
        <strain evidence="2 3">Kfb</strain>
    </source>
</reference>
<organism evidence="2 3">
    <name type="scientific">Candidatus Nitrosocosmicus arcticus</name>
    <dbReference type="NCBI Taxonomy" id="2035267"/>
    <lineage>
        <taxon>Archaea</taxon>
        <taxon>Nitrososphaerota</taxon>
        <taxon>Nitrososphaeria</taxon>
        <taxon>Nitrososphaerales</taxon>
        <taxon>Nitrososphaeraceae</taxon>
        <taxon>Candidatus Nitrosocosmicus</taxon>
    </lineage>
</organism>
<dbReference type="AlphaFoldDB" id="A0A557SVL1"/>
<name>A0A557SVL1_9ARCH</name>
<comment type="caution">
    <text evidence="2">The sequence shown here is derived from an EMBL/GenBank/DDBJ whole genome shotgun (WGS) entry which is preliminary data.</text>
</comment>
<protein>
    <submittedName>
        <fullName evidence="2">Putative glutamine amidotransferase class-I</fullName>
    </submittedName>
</protein>
<accession>A0A557SVL1</accession>
<keyword evidence="2" id="KW-0315">Glutamine amidotransferase</keyword>